<evidence type="ECO:0000256" key="1">
    <source>
        <dbReference type="SAM" id="MobiDB-lite"/>
    </source>
</evidence>
<evidence type="ECO:0000313" key="3">
    <source>
        <dbReference type="Proteomes" id="UP000245698"/>
    </source>
</evidence>
<keyword evidence="3" id="KW-1185">Reference proteome</keyword>
<feature type="region of interest" description="Disordered" evidence="1">
    <location>
        <begin position="1"/>
        <end position="26"/>
    </location>
</feature>
<feature type="compositionally biased region" description="Basic and acidic residues" evidence="1">
    <location>
        <begin position="1"/>
        <end position="10"/>
    </location>
</feature>
<name>A0A2P9AF13_9HYPH</name>
<accession>A0A2P9AF13</accession>
<dbReference type="AlphaFoldDB" id="A0A2P9AF13"/>
<gene>
    <name evidence="2" type="ORF">BQ8482_111636</name>
</gene>
<protein>
    <submittedName>
        <fullName evidence="2">Uncharacterized protein</fullName>
    </submittedName>
</protein>
<proteinExistence type="predicted"/>
<sequence length="56" mass="6555">MRRRPLEARSHQSSQHPGKLRQNTMCGPLHTPWSEVVRLYRLTLDWEINKNMGAGL</sequence>
<reference evidence="3" key="1">
    <citation type="submission" date="2016-12" db="EMBL/GenBank/DDBJ databases">
        <authorList>
            <person name="Brunel B."/>
        </authorList>
    </citation>
    <scope>NUCLEOTIDE SEQUENCE [LARGE SCALE GENOMIC DNA]</scope>
</reference>
<dbReference type="Proteomes" id="UP000245698">
    <property type="component" value="Unassembled WGS sequence"/>
</dbReference>
<dbReference type="EMBL" id="FUIG01000013">
    <property type="protein sequence ID" value="SJM29706.1"/>
    <property type="molecule type" value="Genomic_DNA"/>
</dbReference>
<feature type="compositionally biased region" description="Polar residues" evidence="1">
    <location>
        <begin position="11"/>
        <end position="25"/>
    </location>
</feature>
<organism evidence="2 3">
    <name type="scientific">Mesorhizobium delmotii</name>
    <dbReference type="NCBI Taxonomy" id="1631247"/>
    <lineage>
        <taxon>Bacteria</taxon>
        <taxon>Pseudomonadati</taxon>
        <taxon>Pseudomonadota</taxon>
        <taxon>Alphaproteobacteria</taxon>
        <taxon>Hyphomicrobiales</taxon>
        <taxon>Phyllobacteriaceae</taxon>
        <taxon>Mesorhizobium</taxon>
    </lineage>
</organism>
<evidence type="ECO:0000313" key="2">
    <source>
        <dbReference type="EMBL" id="SJM29706.1"/>
    </source>
</evidence>